<dbReference type="GO" id="GO:0030473">
    <property type="term" value="P:nuclear migration along microtubule"/>
    <property type="evidence" value="ECO:0007669"/>
    <property type="project" value="TreeGrafter"/>
</dbReference>
<organism evidence="1 2">
    <name type="scientific">Kluyveromyces dobzhanskii CBS 2104</name>
    <dbReference type="NCBI Taxonomy" id="1427455"/>
    <lineage>
        <taxon>Eukaryota</taxon>
        <taxon>Fungi</taxon>
        <taxon>Dikarya</taxon>
        <taxon>Ascomycota</taxon>
        <taxon>Saccharomycotina</taxon>
        <taxon>Saccharomycetes</taxon>
        <taxon>Saccharomycetales</taxon>
        <taxon>Saccharomycetaceae</taxon>
        <taxon>Kluyveromyces</taxon>
    </lineage>
</organism>
<dbReference type="OrthoDB" id="5559380at2759"/>
<dbReference type="Proteomes" id="UP000031516">
    <property type="component" value="Unassembled WGS sequence"/>
</dbReference>
<reference evidence="1 2" key="1">
    <citation type="submission" date="2014-03" db="EMBL/GenBank/DDBJ databases">
        <title>The genome of Kluyveromyces dobzhanskii.</title>
        <authorList>
            <person name="Nystedt B."/>
            <person name="Astrom S."/>
        </authorList>
    </citation>
    <scope>NUCLEOTIDE SEQUENCE [LARGE SCALE GENOMIC DNA]</scope>
    <source>
        <strain evidence="1 2">CBS 2104</strain>
    </source>
</reference>
<protein>
    <submittedName>
        <fullName evidence="1">WGS project CCBQ000000000 data, contig 00098</fullName>
    </submittedName>
</protein>
<dbReference type="AlphaFoldDB" id="A0A0A8L5E8"/>
<sequence length="581" mass="66831">MAETVQAFPDLLLSSLLQTNSQEYQKVLSFFNDYQFDLNSTSEQLLNLAELLSQSHTLLSDLFGEDVSVSQLLPYFDWLQEGRFEFYQLHNGIQTIEKILLHLMEIIEEEFGNNEDEKYRENLTAIFDLMEEISDTLVSMKPVITSLKNLFDTAIEFNEIFKDHMNSLDEEIECNLTKCIELQEDNFESPIRHNKPAFTLDQLIKTLSSTNSPTKGLQVPAFSPLEQSIYDKLTQLEEASSPIDLSLKQVLPQRLDNFELRDVVNLEYLVRLLRKKYQYILEKYELLQTELHDLKQAIVDEKWALIFSTLNDELRIMLRDIEKLLVKVSNPDLSEQLKAKFNNQLEGKSHIIDKTFAIIYNALENSILNESIVTVTNEHAEKWLQLRTKYEDTLPENDNDDDGTNGPIDRLSTDISELRLNDAPSEKPGSNRSSIGALLFKKMNIKPVLVREEDEPSSGFNASKGNVHRNSNPFFDPRDIANAKTKKALNFNKFPMLSFEPEPLSSAETVTVDPYDPVRLEQYAQRPSRIPRHQGSRQDAVSPRTYTVLFKLQSSWVKQDDHKLKVPSNYNRNVGGVINPA</sequence>
<dbReference type="GO" id="GO:0005816">
    <property type="term" value="C:spindle pole body"/>
    <property type="evidence" value="ECO:0007669"/>
    <property type="project" value="TreeGrafter"/>
</dbReference>
<dbReference type="PANTHER" id="PTHR37271">
    <property type="entry name" value="KARYOGAMY PROTEIN KAR9"/>
    <property type="match status" value="1"/>
</dbReference>
<dbReference type="PANTHER" id="PTHR37271:SF1">
    <property type="entry name" value="KARYOGAMY PROTEIN KAR9"/>
    <property type="match status" value="1"/>
</dbReference>
<proteinExistence type="predicted"/>
<gene>
    <name evidence="1" type="ORF">KLDO_g1729</name>
</gene>
<comment type="caution">
    <text evidence="1">The sequence shown here is derived from an EMBL/GenBank/DDBJ whole genome shotgun (WGS) entry which is preliminary data.</text>
</comment>
<dbReference type="GO" id="GO:0031578">
    <property type="term" value="P:mitotic spindle orientation checkpoint signaling"/>
    <property type="evidence" value="ECO:0007669"/>
    <property type="project" value="TreeGrafter"/>
</dbReference>
<dbReference type="GO" id="GO:0051293">
    <property type="term" value="P:establishment of spindle localization"/>
    <property type="evidence" value="ECO:0007669"/>
    <property type="project" value="TreeGrafter"/>
</dbReference>
<keyword evidence="2" id="KW-1185">Reference proteome</keyword>
<accession>A0A0A8L5E8</accession>
<dbReference type="Pfam" id="PF08580">
    <property type="entry name" value="KAR9"/>
    <property type="match status" value="1"/>
</dbReference>
<name>A0A0A8L5E8_9SACH</name>
<dbReference type="InterPro" id="IPR013889">
    <property type="entry name" value="Karyogamy_KAR9"/>
</dbReference>
<evidence type="ECO:0000313" key="2">
    <source>
        <dbReference type="Proteomes" id="UP000031516"/>
    </source>
</evidence>
<evidence type="ECO:0000313" key="1">
    <source>
        <dbReference type="EMBL" id="CDO93432.1"/>
    </source>
</evidence>
<dbReference type="GO" id="GO:0043332">
    <property type="term" value="C:mating projection tip"/>
    <property type="evidence" value="ECO:0007669"/>
    <property type="project" value="TreeGrafter"/>
</dbReference>
<dbReference type="GO" id="GO:0005938">
    <property type="term" value="C:cell cortex"/>
    <property type="evidence" value="ECO:0007669"/>
    <property type="project" value="TreeGrafter"/>
</dbReference>
<dbReference type="EMBL" id="CCBQ010000025">
    <property type="protein sequence ID" value="CDO93432.1"/>
    <property type="molecule type" value="Genomic_DNA"/>
</dbReference>